<name>A0A6H1UA24_9GAMM</name>
<evidence type="ECO:0000313" key="2">
    <source>
        <dbReference type="Proteomes" id="UP000501602"/>
    </source>
</evidence>
<dbReference type="AlphaFoldDB" id="A0A6H1UA24"/>
<proteinExistence type="predicted"/>
<dbReference type="RefSeq" id="WP_168659145.1">
    <property type="nucleotide sequence ID" value="NZ_CP051180.1"/>
</dbReference>
<dbReference type="Proteomes" id="UP000501602">
    <property type="component" value="Chromosome"/>
</dbReference>
<accession>A0A6H1UA24</accession>
<reference evidence="1 2" key="1">
    <citation type="submission" date="2020-04" db="EMBL/GenBank/DDBJ databases">
        <title>Ferrimonas sp. S7 isolated from sea water.</title>
        <authorList>
            <person name="Bae S.S."/>
            <person name="Baek K."/>
        </authorList>
    </citation>
    <scope>NUCLEOTIDE SEQUENCE [LARGE SCALE GENOMIC DNA]</scope>
    <source>
        <strain evidence="1 2">S7</strain>
    </source>
</reference>
<keyword evidence="2" id="KW-1185">Reference proteome</keyword>
<evidence type="ECO:0008006" key="3">
    <source>
        <dbReference type="Google" id="ProtNLM"/>
    </source>
</evidence>
<dbReference type="KEGG" id="fes:HER31_02695"/>
<gene>
    <name evidence="1" type="ORF">HER31_02695</name>
</gene>
<sequence length="256" mass="28961">MSVTIVVVLLGALLLVIVGINMLQQHKVKLERARRQELAKQKAILTEIEQLQAAGALLPYTNALVRSLKTRQLDAVKQFLAIEPRNADMLQRQIDINNLLSELKTSPATERSVDSFKVPSEHKKIVALIKALKRLKDFIKQEQTRGSLNHDEFVTEAQRINQLQLRINATVLLDRAKLAAAQLQNGSARQHLGQLAKVLSQATNDEQYQQLMQQKAKELLDELTERQQSSLQEHVEGVAENAIDDLDELFSPKKKW</sequence>
<dbReference type="EMBL" id="CP051180">
    <property type="protein sequence ID" value="QIZ75884.1"/>
    <property type="molecule type" value="Genomic_DNA"/>
</dbReference>
<evidence type="ECO:0000313" key="1">
    <source>
        <dbReference type="EMBL" id="QIZ75884.1"/>
    </source>
</evidence>
<protein>
    <recommendedName>
        <fullName evidence="3">DNA repair protein</fullName>
    </recommendedName>
</protein>
<organism evidence="1 2">
    <name type="scientific">Ferrimonas lipolytica</name>
    <dbReference type="NCBI Taxonomy" id="2724191"/>
    <lineage>
        <taxon>Bacteria</taxon>
        <taxon>Pseudomonadati</taxon>
        <taxon>Pseudomonadota</taxon>
        <taxon>Gammaproteobacteria</taxon>
        <taxon>Alteromonadales</taxon>
        <taxon>Ferrimonadaceae</taxon>
        <taxon>Ferrimonas</taxon>
    </lineage>
</organism>